<evidence type="ECO:0000256" key="1">
    <source>
        <dbReference type="ARBA" id="ARBA00005791"/>
    </source>
</evidence>
<feature type="transmembrane region" description="Helical" evidence="7">
    <location>
        <begin position="38"/>
        <end position="59"/>
    </location>
</feature>
<evidence type="ECO:0000256" key="6">
    <source>
        <dbReference type="SAM" id="MobiDB-lite"/>
    </source>
</evidence>
<dbReference type="Proteomes" id="UP001596302">
    <property type="component" value="Unassembled WGS sequence"/>
</dbReference>
<reference evidence="10" key="1">
    <citation type="journal article" date="2019" name="Int. J. Syst. Evol. Microbiol.">
        <title>The Global Catalogue of Microorganisms (GCM) 10K type strain sequencing project: providing services to taxonomists for standard genome sequencing and annotation.</title>
        <authorList>
            <consortium name="The Broad Institute Genomics Platform"/>
            <consortium name="The Broad Institute Genome Sequencing Center for Infectious Disease"/>
            <person name="Wu L."/>
            <person name="Ma J."/>
        </authorList>
    </citation>
    <scope>NUCLEOTIDE SEQUENCE [LARGE SCALE GENOMIC DNA]</scope>
    <source>
        <strain evidence="10">CCM 8391</strain>
    </source>
</reference>
<evidence type="ECO:0000256" key="5">
    <source>
        <dbReference type="ARBA" id="ARBA00023284"/>
    </source>
</evidence>
<comment type="similarity">
    <text evidence="1">Belongs to the thioredoxin family. DsbA subfamily.</text>
</comment>
<dbReference type="PANTHER" id="PTHR13887">
    <property type="entry name" value="GLUTATHIONE S-TRANSFERASE KAPPA"/>
    <property type="match status" value="1"/>
</dbReference>
<keyword evidence="2" id="KW-0732">Signal</keyword>
<keyword evidence="4" id="KW-1015">Disulfide bond</keyword>
<evidence type="ECO:0000313" key="10">
    <source>
        <dbReference type="Proteomes" id="UP001596302"/>
    </source>
</evidence>
<keyword evidence="7" id="KW-0472">Membrane</keyword>
<protein>
    <submittedName>
        <fullName evidence="9">DsbA family protein</fullName>
    </submittedName>
</protein>
<keyword evidence="5" id="KW-0676">Redox-active center</keyword>
<dbReference type="CDD" id="cd02972">
    <property type="entry name" value="DsbA_family"/>
    <property type="match status" value="1"/>
</dbReference>
<keyword evidence="10" id="KW-1185">Reference proteome</keyword>
<name>A0ABW1J3X4_9PSEU</name>
<dbReference type="EMBL" id="JBHSQW010000030">
    <property type="protein sequence ID" value="MFC5995344.1"/>
    <property type="molecule type" value="Genomic_DNA"/>
</dbReference>
<feature type="compositionally biased region" description="Basic and acidic residues" evidence="6">
    <location>
        <begin position="1"/>
        <end position="11"/>
    </location>
</feature>
<proteinExistence type="inferred from homology"/>
<comment type="caution">
    <text evidence="9">The sequence shown here is derived from an EMBL/GenBank/DDBJ whole genome shotgun (WGS) entry which is preliminary data.</text>
</comment>
<keyword evidence="3" id="KW-0560">Oxidoreductase</keyword>
<dbReference type="Gene3D" id="3.40.30.10">
    <property type="entry name" value="Glutaredoxin"/>
    <property type="match status" value="1"/>
</dbReference>
<accession>A0ABW1J3X4</accession>
<sequence length="254" mass="26386">MGGASRNERQRRQQAARQRLAAAGITPKKSGLAGANRTSVILVAIVLVIAVAVGVGVWLSRTPTAPVAANYPVALDGTVIAAGQTNAPITIDVYEDYLCPVCERFETTYGPQLATALNEGKIKVNYHSTSILDRYSKPAGYSTLAANAGMCAVPAGIWPAFHKELYDTQPAEGGAGFTAAQLVEKGKALGATGDWEACVTGNQNAAAITAATNQAAANPALQTNGQFGTPTVAINGQKIDLSNGNWFKEALRQG</sequence>
<dbReference type="RefSeq" id="WP_379585365.1">
    <property type="nucleotide sequence ID" value="NZ_JBHSQW010000030.1"/>
</dbReference>
<evidence type="ECO:0000256" key="7">
    <source>
        <dbReference type="SAM" id="Phobius"/>
    </source>
</evidence>
<evidence type="ECO:0000256" key="2">
    <source>
        <dbReference type="ARBA" id="ARBA00022729"/>
    </source>
</evidence>
<dbReference type="InterPro" id="IPR036249">
    <property type="entry name" value="Thioredoxin-like_sf"/>
</dbReference>
<dbReference type="Pfam" id="PF13462">
    <property type="entry name" value="Thioredoxin_4"/>
    <property type="match status" value="1"/>
</dbReference>
<feature type="region of interest" description="Disordered" evidence="6">
    <location>
        <begin position="1"/>
        <end position="20"/>
    </location>
</feature>
<keyword evidence="7" id="KW-0812">Transmembrane</keyword>
<gene>
    <name evidence="9" type="ORF">ACFQE5_14105</name>
</gene>
<feature type="domain" description="Thioredoxin-like fold" evidence="8">
    <location>
        <begin position="78"/>
        <end position="241"/>
    </location>
</feature>
<dbReference type="SUPFAM" id="SSF52833">
    <property type="entry name" value="Thioredoxin-like"/>
    <property type="match status" value="1"/>
</dbReference>
<evidence type="ECO:0000259" key="8">
    <source>
        <dbReference type="Pfam" id="PF13462"/>
    </source>
</evidence>
<dbReference type="PANTHER" id="PTHR13887:SF14">
    <property type="entry name" value="DISULFIDE BOND FORMATION PROTEIN D"/>
    <property type="match status" value="1"/>
</dbReference>
<organism evidence="9 10">
    <name type="scientific">Pseudonocardia hispaniensis</name>
    <dbReference type="NCBI Taxonomy" id="904933"/>
    <lineage>
        <taxon>Bacteria</taxon>
        <taxon>Bacillati</taxon>
        <taxon>Actinomycetota</taxon>
        <taxon>Actinomycetes</taxon>
        <taxon>Pseudonocardiales</taxon>
        <taxon>Pseudonocardiaceae</taxon>
        <taxon>Pseudonocardia</taxon>
    </lineage>
</organism>
<evidence type="ECO:0000256" key="3">
    <source>
        <dbReference type="ARBA" id="ARBA00023002"/>
    </source>
</evidence>
<keyword evidence="7" id="KW-1133">Transmembrane helix</keyword>
<evidence type="ECO:0000256" key="4">
    <source>
        <dbReference type="ARBA" id="ARBA00023157"/>
    </source>
</evidence>
<dbReference type="InterPro" id="IPR012336">
    <property type="entry name" value="Thioredoxin-like_fold"/>
</dbReference>
<evidence type="ECO:0000313" key="9">
    <source>
        <dbReference type="EMBL" id="MFC5995344.1"/>
    </source>
</evidence>